<name>A0A9P6JIK7_9AGAR</name>
<evidence type="ECO:0000313" key="1">
    <source>
        <dbReference type="EMBL" id="KAF9522377.1"/>
    </source>
</evidence>
<accession>A0A9P6JIK7</accession>
<comment type="caution">
    <text evidence="1">The sequence shown here is derived from an EMBL/GenBank/DDBJ whole genome shotgun (WGS) entry which is preliminary data.</text>
</comment>
<dbReference type="Gene3D" id="1.25.40.10">
    <property type="entry name" value="Tetratricopeptide repeat domain"/>
    <property type="match status" value="1"/>
</dbReference>
<dbReference type="OrthoDB" id="10260758at2759"/>
<proteinExistence type="predicted"/>
<keyword evidence="2" id="KW-1185">Reference proteome</keyword>
<dbReference type="Proteomes" id="UP000807306">
    <property type="component" value="Unassembled WGS sequence"/>
</dbReference>
<dbReference type="AlphaFoldDB" id="A0A9P6JIK7"/>
<organism evidence="1 2">
    <name type="scientific">Crepidotus variabilis</name>
    <dbReference type="NCBI Taxonomy" id="179855"/>
    <lineage>
        <taxon>Eukaryota</taxon>
        <taxon>Fungi</taxon>
        <taxon>Dikarya</taxon>
        <taxon>Basidiomycota</taxon>
        <taxon>Agaricomycotina</taxon>
        <taxon>Agaricomycetes</taxon>
        <taxon>Agaricomycetidae</taxon>
        <taxon>Agaricales</taxon>
        <taxon>Agaricineae</taxon>
        <taxon>Crepidotaceae</taxon>
        <taxon>Crepidotus</taxon>
    </lineage>
</organism>
<reference evidence="1" key="1">
    <citation type="submission" date="2020-11" db="EMBL/GenBank/DDBJ databases">
        <authorList>
            <consortium name="DOE Joint Genome Institute"/>
            <person name="Ahrendt S."/>
            <person name="Riley R."/>
            <person name="Andreopoulos W."/>
            <person name="Labutti K."/>
            <person name="Pangilinan J."/>
            <person name="Ruiz-Duenas F.J."/>
            <person name="Barrasa J.M."/>
            <person name="Sanchez-Garcia M."/>
            <person name="Camarero S."/>
            <person name="Miyauchi S."/>
            <person name="Serrano A."/>
            <person name="Linde D."/>
            <person name="Babiker R."/>
            <person name="Drula E."/>
            <person name="Ayuso-Fernandez I."/>
            <person name="Pacheco R."/>
            <person name="Padilla G."/>
            <person name="Ferreira P."/>
            <person name="Barriuso J."/>
            <person name="Kellner H."/>
            <person name="Castanera R."/>
            <person name="Alfaro M."/>
            <person name="Ramirez L."/>
            <person name="Pisabarro A.G."/>
            <person name="Kuo A."/>
            <person name="Tritt A."/>
            <person name="Lipzen A."/>
            <person name="He G."/>
            <person name="Yan M."/>
            <person name="Ng V."/>
            <person name="Cullen D."/>
            <person name="Martin F."/>
            <person name="Rosso M.-N."/>
            <person name="Henrissat B."/>
            <person name="Hibbett D."/>
            <person name="Martinez A.T."/>
            <person name="Grigoriev I.V."/>
        </authorList>
    </citation>
    <scope>NUCLEOTIDE SEQUENCE</scope>
    <source>
        <strain evidence="1">CBS 506.95</strain>
    </source>
</reference>
<dbReference type="InterPro" id="IPR011990">
    <property type="entry name" value="TPR-like_helical_dom_sf"/>
</dbReference>
<evidence type="ECO:0000313" key="2">
    <source>
        <dbReference type="Proteomes" id="UP000807306"/>
    </source>
</evidence>
<protein>
    <submittedName>
        <fullName evidence="1">Uncharacterized protein</fullName>
    </submittedName>
</protein>
<gene>
    <name evidence="1" type="ORF">CPB83DRAFT_864563</name>
</gene>
<sequence>MDIASKIFLDIILSKYSRALNQSWRSTSGECNGLSIKDLNKIVRTLNTTHGNNLEEEMRFAGQLLALSTVYYRHYRGLYKDEGTERGRELHERAYDLLYAGLGPRHSSTLSVLRTLCRWDLPHNRRRKLLSHSIAFVTKYFRENEGHSLIFQALLDCCLRNEDYGEDVKILRALLIKRCEDSSYDHWRYQRMMLNIYMGEHNWKAAEKFASTLVAKWEKGYTIFSSEGFEILTILGRAQIMQERAAEGEATLMRIAPNEKRLDSGEECCEELVELYMKQGRWEEVEKWLGHLIYTKESSIKNIAWYVRGHLIPAAAWVKAIEMVPRIDEMSIWRARESDENMATYCLFGIYKNKYHLALAYIHQKRHAEAQELLDAMVKANAHPGNPTLTASKKALVDLCIELGLLDEAERVQESLVLDIDKIFGADYENLRIVPALQRLSDIYRRNNHWCKRHDVQARLLRYR</sequence>
<dbReference type="EMBL" id="MU157948">
    <property type="protein sequence ID" value="KAF9522377.1"/>
    <property type="molecule type" value="Genomic_DNA"/>
</dbReference>